<reference evidence="1 2" key="1">
    <citation type="submission" date="2017-07" db="EMBL/GenBank/DDBJ databases">
        <title>Recovery of genomes from metagenomes via a dereplication, aggregation, and scoring strategy.</title>
        <authorList>
            <person name="Sieber C.M."/>
            <person name="Probst A.J."/>
            <person name="Sharrar A."/>
            <person name="Thomas B.C."/>
            <person name="Hess M."/>
            <person name="Tringe S.G."/>
            <person name="Banfield J.F."/>
        </authorList>
    </citation>
    <scope>NUCLEOTIDE SEQUENCE [LARGE SCALE GENOMIC DNA]</scope>
    <source>
        <strain evidence="1">JGI_Cruoil_03_51_56</strain>
    </source>
</reference>
<evidence type="ECO:0000313" key="2">
    <source>
        <dbReference type="Proteomes" id="UP000215559"/>
    </source>
</evidence>
<sequence>MKSYAVLLFSSVIAFAFLVLVQSCGVLGGAPGNIQIAAAPESDSTIMIVWTPPAEGIPDSYQIHFKALGESAYVLIAETTATSFVHNPHGFTGAYKVAAEFGNDIYEAKEEKTTVPVYNDTIVVYELNAAGNSGYGWNRSSGTAATYSMLNAGDTEYVDFYITDTKSGSHSQPYSIFSPRAWSKDQGAIGVVPEPDTNWHESGFTDYLSNENEPLPVISPPYKYFDYTDITQLPFVAGCYMVGDNYYAMVKVTSVDVGAGEAKVVSWFQLVSGLRLIMHQVD</sequence>
<comment type="caution">
    <text evidence="1">The sequence shown here is derived from an EMBL/GenBank/DDBJ whole genome shotgun (WGS) entry which is preliminary data.</text>
</comment>
<dbReference type="InterPro" id="IPR036116">
    <property type="entry name" value="FN3_sf"/>
</dbReference>
<dbReference type="PROSITE" id="PS51257">
    <property type="entry name" value="PROKAR_LIPOPROTEIN"/>
    <property type="match status" value="1"/>
</dbReference>
<dbReference type="AlphaFoldDB" id="A0A235BYT1"/>
<proteinExistence type="predicted"/>
<dbReference type="EMBL" id="NOZP01000004">
    <property type="protein sequence ID" value="OYD17421.1"/>
    <property type="molecule type" value="Genomic_DNA"/>
</dbReference>
<evidence type="ECO:0000313" key="1">
    <source>
        <dbReference type="EMBL" id="OYD17421.1"/>
    </source>
</evidence>
<dbReference type="SUPFAM" id="SSF49265">
    <property type="entry name" value="Fibronectin type III"/>
    <property type="match status" value="1"/>
</dbReference>
<protein>
    <recommendedName>
        <fullName evidence="3">Fibronectin type-III domain-containing protein</fullName>
    </recommendedName>
</protein>
<evidence type="ECO:0008006" key="3">
    <source>
        <dbReference type="Google" id="ProtNLM"/>
    </source>
</evidence>
<accession>A0A235BYT1</accession>
<dbReference type="Proteomes" id="UP000215559">
    <property type="component" value="Unassembled WGS sequence"/>
</dbReference>
<gene>
    <name evidence="1" type="ORF">CH330_00180</name>
</gene>
<name>A0A235BYT1_UNCW3</name>
<organism evidence="1 2">
    <name type="scientific">candidate division WOR-3 bacterium JGI_Cruoil_03_51_56</name>
    <dbReference type="NCBI Taxonomy" id="1973747"/>
    <lineage>
        <taxon>Bacteria</taxon>
        <taxon>Bacteria division WOR-3</taxon>
    </lineage>
</organism>